<organism evidence="10 11">
    <name type="scientific">Ketobacter alkanivorans</name>
    <dbReference type="NCBI Taxonomy" id="1917421"/>
    <lineage>
        <taxon>Bacteria</taxon>
        <taxon>Pseudomonadati</taxon>
        <taxon>Pseudomonadota</taxon>
        <taxon>Gammaproteobacteria</taxon>
        <taxon>Pseudomonadales</taxon>
        <taxon>Ketobacteraceae</taxon>
        <taxon>Ketobacter</taxon>
    </lineage>
</organism>
<evidence type="ECO:0000313" key="10">
    <source>
        <dbReference type="EMBL" id="AUM13414.1"/>
    </source>
</evidence>
<gene>
    <name evidence="10" type="ORF">Kalk_13720</name>
</gene>
<evidence type="ECO:0000256" key="3">
    <source>
        <dbReference type="ARBA" id="ARBA00022428"/>
    </source>
</evidence>
<keyword evidence="11" id="KW-1185">Reference proteome</keyword>
<keyword evidence="5 10" id="KW-0808">Transferase</keyword>
<feature type="transmembrane region" description="Helical" evidence="9">
    <location>
        <begin position="93"/>
        <end position="114"/>
    </location>
</feature>
<dbReference type="RefSeq" id="WP_101894792.1">
    <property type="nucleotide sequence ID" value="NZ_CP022684.1"/>
</dbReference>
<evidence type="ECO:0000256" key="8">
    <source>
        <dbReference type="ARBA" id="ARBA00023136"/>
    </source>
</evidence>
<evidence type="ECO:0000256" key="1">
    <source>
        <dbReference type="ARBA" id="ARBA00004141"/>
    </source>
</evidence>
<dbReference type="GO" id="GO:0004659">
    <property type="term" value="F:prenyltransferase activity"/>
    <property type="evidence" value="ECO:0007669"/>
    <property type="project" value="InterPro"/>
</dbReference>
<evidence type="ECO:0000256" key="4">
    <source>
        <dbReference type="ARBA" id="ARBA00022475"/>
    </source>
</evidence>
<keyword evidence="3" id="KW-0474">Menaquinone biosynthesis</keyword>
<dbReference type="PANTHER" id="PTHR13929:SF0">
    <property type="entry name" value="UBIA PRENYLTRANSFERASE DOMAIN-CONTAINING PROTEIN 1"/>
    <property type="match status" value="1"/>
</dbReference>
<dbReference type="InterPro" id="IPR044878">
    <property type="entry name" value="UbiA_sf"/>
</dbReference>
<accession>A0A2K9LRG7</accession>
<evidence type="ECO:0000256" key="5">
    <source>
        <dbReference type="ARBA" id="ARBA00022679"/>
    </source>
</evidence>
<dbReference type="GO" id="GO:0016020">
    <property type="term" value="C:membrane"/>
    <property type="evidence" value="ECO:0007669"/>
    <property type="project" value="UniProtKB-SubCell"/>
</dbReference>
<keyword evidence="4" id="KW-1003">Cell membrane</keyword>
<dbReference type="AlphaFoldDB" id="A0A2K9LRG7"/>
<feature type="transmembrane region" description="Helical" evidence="9">
    <location>
        <begin position="12"/>
        <end position="34"/>
    </location>
</feature>
<dbReference type="GO" id="GO:0042371">
    <property type="term" value="P:vitamin K biosynthetic process"/>
    <property type="evidence" value="ECO:0007669"/>
    <property type="project" value="TreeGrafter"/>
</dbReference>
<feature type="transmembrane region" description="Helical" evidence="9">
    <location>
        <begin position="171"/>
        <end position="190"/>
    </location>
</feature>
<feature type="transmembrane region" description="Helical" evidence="9">
    <location>
        <begin position="211"/>
        <end position="236"/>
    </location>
</feature>
<feature type="transmembrane region" description="Helical" evidence="9">
    <location>
        <begin position="273"/>
        <end position="295"/>
    </location>
</feature>
<protein>
    <submittedName>
        <fullName evidence="10">Prenyltransferase</fullName>
    </submittedName>
</protein>
<evidence type="ECO:0000256" key="2">
    <source>
        <dbReference type="ARBA" id="ARBA00004863"/>
    </source>
</evidence>
<keyword evidence="7 9" id="KW-1133">Transmembrane helix</keyword>
<evidence type="ECO:0000256" key="9">
    <source>
        <dbReference type="SAM" id="Phobius"/>
    </source>
</evidence>
<comment type="pathway">
    <text evidence="2">Quinol/quinone metabolism; menaquinone biosynthesis.</text>
</comment>
<dbReference type="PANTHER" id="PTHR13929">
    <property type="entry name" value="1,4-DIHYDROXY-2-NAPHTHOATE OCTAPRENYLTRANSFERASE"/>
    <property type="match status" value="1"/>
</dbReference>
<comment type="subcellular location">
    <subcellularLocation>
        <location evidence="1">Membrane</location>
        <topology evidence="1">Multi-pass membrane protein</topology>
    </subcellularLocation>
</comment>
<dbReference type="Proteomes" id="UP000235116">
    <property type="component" value="Chromosome"/>
</dbReference>
<name>A0A2K9LRG7_9GAMM</name>
<dbReference type="EMBL" id="CP022684">
    <property type="protein sequence ID" value="AUM13414.1"/>
    <property type="molecule type" value="Genomic_DNA"/>
</dbReference>
<sequence>MSLSVILRSSRIPFLILTPICIFLGAAAVIAQGLPISGQTLTLALVGGLLAHISVNTLNEYLDFASGLDLNTRRTPFSGGSGALPEHPEQSRAVLWVGVISLLLVIAIGLYFLWRHGLALLPLGVAGLLLVVLYTRWINGLPWLCLIAPGLGFGVLMVVGTQFVLTGDYRITSLLVGLIPFLLVNNLLLLNQYPDVQADASIGRNHFPIAYGVAASNVAYGIMWLLAGLLIVLYAVSGLLSLWSLLALAPWLLGAVAWRGARTCGFDIGQQPQLLALNVMATLLTPLTLALVLALA</sequence>
<dbReference type="GO" id="GO:0009234">
    <property type="term" value="P:menaquinone biosynthetic process"/>
    <property type="evidence" value="ECO:0007669"/>
    <property type="project" value="UniProtKB-UniPathway"/>
</dbReference>
<feature type="transmembrane region" description="Helical" evidence="9">
    <location>
        <begin position="120"/>
        <end position="137"/>
    </location>
</feature>
<dbReference type="CDD" id="cd13962">
    <property type="entry name" value="PT_UbiA_UBIAD1"/>
    <property type="match status" value="1"/>
</dbReference>
<proteinExistence type="predicted"/>
<dbReference type="PIRSF" id="PIRSF005355">
    <property type="entry name" value="UBIAD1"/>
    <property type="match status" value="1"/>
</dbReference>
<keyword evidence="6 9" id="KW-0812">Transmembrane</keyword>
<dbReference type="InterPro" id="IPR000537">
    <property type="entry name" value="UbiA_prenyltransferase"/>
</dbReference>
<dbReference type="Gene3D" id="1.10.357.140">
    <property type="entry name" value="UbiA prenyltransferase"/>
    <property type="match status" value="1"/>
</dbReference>
<dbReference type="OrthoDB" id="3344514at2"/>
<evidence type="ECO:0000313" key="11">
    <source>
        <dbReference type="Proteomes" id="UP000235116"/>
    </source>
</evidence>
<feature type="transmembrane region" description="Helical" evidence="9">
    <location>
        <begin position="144"/>
        <end position="165"/>
    </location>
</feature>
<dbReference type="InterPro" id="IPR026046">
    <property type="entry name" value="UBIAD1"/>
</dbReference>
<evidence type="ECO:0000256" key="7">
    <source>
        <dbReference type="ARBA" id="ARBA00022989"/>
    </source>
</evidence>
<dbReference type="Pfam" id="PF01040">
    <property type="entry name" value="UbiA"/>
    <property type="match status" value="1"/>
</dbReference>
<dbReference type="UniPathway" id="UPA00079"/>
<keyword evidence="8 9" id="KW-0472">Membrane</keyword>
<feature type="transmembrane region" description="Helical" evidence="9">
    <location>
        <begin position="242"/>
        <end position="261"/>
    </location>
</feature>
<evidence type="ECO:0000256" key="6">
    <source>
        <dbReference type="ARBA" id="ARBA00022692"/>
    </source>
</evidence>
<reference evidence="11" key="1">
    <citation type="submission" date="2017-08" db="EMBL/GenBank/DDBJ databases">
        <title>Direct submision.</title>
        <authorList>
            <person name="Kim S.-J."/>
            <person name="Rhee S.-K."/>
        </authorList>
    </citation>
    <scope>NUCLEOTIDE SEQUENCE [LARGE SCALE GENOMIC DNA]</scope>
    <source>
        <strain evidence="11">GI5</strain>
    </source>
</reference>
<dbReference type="KEGG" id="kak:Kalk_13720"/>